<dbReference type="Pfam" id="PF17171">
    <property type="entry name" value="GST_C_6"/>
    <property type="match status" value="1"/>
</dbReference>
<protein>
    <recommendedName>
        <fullName evidence="12">GST C-terminal domain-containing protein</fullName>
    </recommendedName>
</protein>
<evidence type="ECO:0000256" key="2">
    <source>
        <dbReference type="ARBA" id="ARBA00009170"/>
    </source>
</evidence>
<reference evidence="10" key="1">
    <citation type="journal article" date="2020" name="Stud. Mycol.">
        <title>101 Dothideomycetes genomes: a test case for predicting lifestyles and emergence of pathogens.</title>
        <authorList>
            <person name="Haridas S."/>
            <person name="Albert R."/>
            <person name="Binder M."/>
            <person name="Bloem J."/>
            <person name="Labutti K."/>
            <person name="Salamov A."/>
            <person name="Andreopoulos B."/>
            <person name="Baker S."/>
            <person name="Barry K."/>
            <person name="Bills G."/>
            <person name="Bluhm B."/>
            <person name="Cannon C."/>
            <person name="Castanera R."/>
            <person name="Culley D."/>
            <person name="Daum C."/>
            <person name="Ezra D."/>
            <person name="Gonzalez J."/>
            <person name="Henrissat B."/>
            <person name="Kuo A."/>
            <person name="Liang C."/>
            <person name="Lipzen A."/>
            <person name="Lutzoni F."/>
            <person name="Magnuson J."/>
            <person name="Mondo S."/>
            <person name="Nolan M."/>
            <person name="Ohm R."/>
            <person name="Pangilinan J."/>
            <person name="Park H.-J."/>
            <person name="Ramirez L."/>
            <person name="Alfaro M."/>
            <person name="Sun H."/>
            <person name="Tritt A."/>
            <person name="Yoshinaga Y."/>
            <person name="Zwiers L.-H."/>
            <person name="Turgeon B."/>
            <person name="Goodwin S."/>
            <person name="Spatafora J."/>
            <person name="Crous P."/>
            <person name="Grigoriev I."/>
        </authorList>
    </citation>
    <scope>NUCLEOTIDE SEQUENCE</scope>
    <source>
        <strain evidence="10">CBS 480.64</strain>
    </source>
</reference>
<name>A0A6A7BW63_9PEZI</name>
<evidence type="ECO:0000256" key="7">
    <source>
        <dbReference type="ARBA" id="ARBA00023136"/>
    </source>
</evidence>
<dbReference type="SUPFAM" id="SSF47616">
    <property type="entry name" value="GST C-terminal domain-like"/>
    <property type="match status" value="1"/>
</dbReference>
<evidence type="ECO:0008006" key="12">
    <source>
        <dbReference type="Google" id="ProtNLM"/>
    </source>
</evidence>
<accession>A0A6A7BW63</accession>
<keyword evidence="11" id="KW-1185">Reference proteome</keyword>
<evidence type="ECO:0000313" key="11">
    <source>
        <dbReference type="Proteomes" id="UP000799421"/>
    </source>
</evidence>
<dbReference type="PANTHER" id="PTHR12289">
    <property type="entry name" value="METAXIN RELATED"/>
    <property type="match status" value="1"/>
</dbReference>
<keyword evidence="6" id="KW-0496">Mitochondrion</keyword>
<dbReference type="GO" id="GO:0001401">
    <property type="term" value="C:SAM complex"/>
    <property type="evidence" value="ECO:0007669"/>
    <property type="project" value="InterPro"/>
</dbReference>
<comment type="subcellular location">
    <subcellularLocation>
        <location evidence="1">Mitochondrion outer membrane</location>
    </subcellularLocation>
</comment>
<dbReference type="GO" id="GO:0007005">
    <property type="term" value="P:mitochondrion organization"/>
    <property type="evidence" value="ECO:0007669"/>
    <property type="project" value="TreeGrafter"/>
</dbReference>
<dbReference type="InterPro" id="IPR019564">
    <property type="entry name" value="Sam37/metaxin_N"/>
</dbReference>
<evidence type="ECO:0000313" key="10">
    <source>
        <dbReference type="EMBL" id="KAF2858728.1"/>
    </source>
</evidence>
<evidence type="ECO:0000256" key="5">
    <source>
        <dbReference type="ARBA" id="ARBA00022927"/>
    </source>
</evidence>
<dbReference type="Proteomes" id="UP000799421">
    <property type="component" value="Unassembled WGS sequence"/>
</dbReference>
<dbReference type="Gene3D" id="1.20.1050.10">
    <property type="match status" value="1"/>
</dbReference>
<feature type="domain" description="Metaxin glutathione S-transferase" evidence="9">
    <location>
        <begin position="197"/>
        <end position="257"/>
    </location>
</feature>
<dbReference type="GO" id="GO:0015031">
    <property type="term" value="P:protein transport"/>
    <property type="evidence" value="ECO:0007669"/>
    <property type="project" value="UniProtKB-KW"/>
</dbReference>
<dbReference type="AlphaFoldDB" id="A0A6A7BW63"/>
<dbReference type="InterPro" id="IPR033468">
    <property type="entry name" value="Metaxin_GST"/>
</dbReference>
<proteinExistence type="inferred from homology"/>
<feature type="domain" description="Mitochondrial outer membrane transport complex Sam37/metaxin N-terminal" evidence="8">
    <location>
        <begin position="19"/>
        <end position="130"/>
    </location>
</feature>
<evidence type="ECO:0000256" key="3">
    <source>
        <dbReference type="ARBA" id="ARBA00022448"/>
    </source>
</evidence>
<evidence type="ECO:0000256" key="1">
    <source>
        <dbReference type="ARBA" id="ARBA00004294"/>
    </source>
</evidence>
<keyword evidence="5" id="KW-0653">Protein transport</keyword>
<feature type="non-terminal residue" evidence="10">
    <location>
        <position position="257"/>
    </location>
</feature>
<dbReference type="Pfam" id="PF10568">
    <property type="entry name" value="Tom37"/>
    <property type="match status" value="1"/>
</dbReference>
<evidence type="ECO:0000256" key="4">
    <source>
        <dbReference type="ARBA" id="ARBA00022787"/>
    </source>
</evidence>
<evidence type="ECO:0000256" key="6">
    <source>
        <dbReference type="ARBA" id="ARBA00023128"/>
    </source>
</evidence>
<evidence type="ECO:0000259" key="8">
    <source>
        <dbReference type="Pfam" id="PF10568"/>
    </source>
</evidence>
<keyword evidence="7" id="KW-0472">Membrane</keyword>
<organism evidence="10 11">
    <name type="scientific">Piedraia hortae CBS 480.64</name>
    <dbReference type="NCBI Taxonomy" id="1314780"/>
    <lineage>
        <taxon>Eukaryota</taxon>
        <taxon>Fungi</taxon>
        <taxon>Dikarya</taxon>
        <taxon>Ascomycota</taxon>
        <taxon>Pezizomycotina</taxon>
        <taxon>Dothideomycetes</taxon>
        <taxon>Dothideomycetidae</taxon>
        <taxon>Capnodiales</taxon>
        <taxon>Piedraiaceae</taxon>
        <taxon>Piedraia</taxon>
    </lineage>
</organism>
<gene>
    <name evidence="10" type="ORF">K470DRAFT_198455</name>
</gene>
<dbReference type="OrthoDB" id="5835136at2759"/>
<dbReference type="EMBL" id="MU006004">
    <property type="protein sequence ID" value="KAF2858728.1"/>
    <property type="molecule type" value="Genomic_DNA"/>
</dbReference>
<dbReference type="InterPro" id="IPR050931">
    <property type="entry name" value="Mito_Protein_Transport_Metaxin"/>
</dbReference>
<dbReference type="PANTHER" id="PTHR12289:SF41">
    <property type="entry name" value="FAILED AXON CONNECTIONS-RELATED"/>
    <property type="match status" value="1"/>
</dbReference>
<keyword evidence="3" id="KW-0813">Transport</keyword>
<comment type="similarity">
    <text evidence="2">Belongs to the metaxin family.</text>
</comment>
<sequence length="257" mass="29325">MNLYILGPAFGLPSIDAECNAAVALLHLLPHNKPWHLIPAHEDVEPLPRLEDNNQTYTGLASITRHLSFNPLDPQTRTTTASLRSFITSHAPPLIDLYLYTPLENYSLTRTAYTKILPWYANYIIPPQRRALAKTRTQHLGIDPDEPVTKTPILEGRDREEAFEKETKSRASLLFPAKRVGMLRKEVFKLHALAEGFLEPLEEILRKGDYLVGDTPMEVDCLAYGYLSLMRVEVGDCWLRDLIAEKFKRVEGFVQRM</sequence>
<evidence type="ECO:0000259" key="9">
    <source>
        <dbReference type="Pfam" id="PF17171"/>
    </source>
</evidence>
<keyword evidence="4" id="KW-1000">Mitochondrion outer membrane</keyword>
<dbReference type="InterPro" id="IPR036282">
    <property type="entry name" value="Glutathione-S-Trfase_C_sf"/>
</dbReference>